<keyword evidence="2" id="KW-1133">Transmembrane helix</keyword>
<name>A0ABV4UPP6_9MICC</name>
<feature type="transmembrane region" description="Helical" evidence="2">
    <location>
        <begin position="89"/>
        <end position="109"/>
    </location>
</feature>
<accession>A0ABV4UPP6</accession>
<feature type="transmembrane region" description="Helical" evidence="2">
    <location>
        <begin position="176"/>
        <end position="194"/>
    </location>
</feature>
<dbReference type="Proteomes" id="UP001575652">
    <property type="component" value="Unassembled WGS sequence"/>
</dbReference>
<dbReference type="RefSeq" id="WP_373972103.1">
    <property type="nucleotide sequence ID" value="NZ_JBHDLJ010000007.1"/>
</dbReference>
<feature type="transmembrane region" description="Helical" evidence="2">
    <location>
        <begin position="246"/>
        <end position="270"/>
    </location>
</feature>
<dbReference type="EMBL" id="JBHDLJ010000007">
    <property type="protein sequence ID" value="MFB0834928.1"/>
    <property type="molecule type" value="Genomic_DNA"/>
</dbReference>
<gene>
    <name evidence="3" type="ORF">ACETWP_10040</name>
</gene>
<keyword evidence="2" id="KW-0472">Membrane</keyword>
<keyword evidence="4" id="KW-1185">Reference proteome</keyword>
<sequence>MATLTERYIAVVSRGVPEAQRADVERELAAAIADIVDSRVEAGEEPVRAERSALSEFGDPMRLAADYAGRPLHLIGPAFYPDYLRLLRLLFSIVLPLVMVAVALGTLAAGGDAGETASNTVLTGLNTAGQIFFWTTVSFALIERGAGGAARPPAPWNPDRLPEAPPSGPARLGDTIVSILLGAGMAGFIIWQQFRSPFTDADGSPVALFDPALWSFWLPYFVAVLLAGIALEVIRYRAGGWSWPLFAVNAVLDIAFAVPAVWLLLSGALLNPAFTELLAWWPTAGDSVTAVSAVAVAAVTAWDLVDTALKTPRDQRALAAARAARAGNAADEPRAAQPDRGRRP</sequence>
<feature type="compositionally biased region" description="Basic and acidic residues" evidence="1">
    <location>
        <begin position="331"/>
        <end position="344"/>
    </location>
</feature>
<dbReference type="InterPro" id="IPR047928">
    <property type="entry name" value="Perm_prefix_1"/>
</dbReference>
<evidence type="ECO:0000313" key="3">
    <source>
        <dbReference type="EMBL" id="MFB0834928.1"/>
    </source>
</evidence>
<evidence type="ECO:0000256" key="1">
    <source>
        <dbReference type="SAM" id="MobiDB-lite"/>
    </source>
</evidence>
<feature type="compositionally biased region" description="Low complexity" evidence="1">
    <location>
        <begin position="319"/>
        <end position="330"/>
    </location>
</feature>
<feature type="transmembrane region" description="Helical" evidence="2">
    <location>
        <begin position="214"/>
        <end position="234"/>
    </location>
</feature>
<keyword evidence="2" id="KW-0812">Transmembrane</keyword>
<reference evidence="3 4" key="1">
    <citation type="submission" date="2024-09" db="EMBL/GenBank/DDBJ databases">
        <authorList>
            <person name="Salinas-Garcia M.A."/>
            <person name="Prieme A."/>
        </authorList>
    </citation>
    <scope>NUCLEOTIDE SEQUENCE [LARGE SCALE GENOMIC DNA]</scope>
    <source>
        <strain evidence="3 4">DSM 21081</strain>
    </source>
</reference>
<comment type="caution">
    <text evidence="3">The sequence shown here is derived from an EMBL/GenBank/DDBJ whole genome shotgun (WGS) entry which is preliminary data.</text>
</comment>
<protein>
    <submittedName>
        <fullName evidence="3">Permease prefix domain 1-containing protein</fullName>
    </submittedName>
</protein>
<dbReference type="NCBIfam" id="NF038403">
    <property type="entry name" value="perm_prefix_1"/>
    <property type="match status" value="1"/>
</dbReference>
<organism evidence="3 4">
    <name type="scientific">Arthrobacter halodurans</name>
    <dbReference type="NCBI Taxonomy" id="516699"/>
    <lineage>
        <taxon>Bacteria</taxon>
        <taxon>Bacillati</taxon>
        <taxon>Actinomycetota</taxon>
        <taxon>Actinomycetes</taxon>
        <taxon>Micrococcales</taxon>
        <taxon>Micrococcaceae</taxon>
        <taxon>Arthrobacter</taxon>
    </lineage>
</organism>
<evidence type="ECO:0000313" key="4">
    <source>
        <dbReference type="Proteomes" id="UP001575652"/>
    </source>
</evidence>
<proteinExistence type="predicted"/>
<feature type="transmembrane region" description="Helical" evidence="2">
    <location>
        <begin position="121"/>
        <end position="142"/>
    </location>
</feature>
<feature type="region of interest" description="Disordered" evidence="1">
    <location>
        <begin position="319"/>
        <end position="344"/>
    </location>
</feature>
<evidence type="ECO:0000256" key="2">
    <source>
        <dbReference type="SAM" id="Phobius"/>
    </source>
</evidence>